<name>A0ABS3WK94_9BACL</name>
<proteinExistence type="inferred from homology"/>
<dbReference type="Pfam" id="PF00106">
    <property type="entry name" value="adh_short"/>
    <property type="match status" value="1"/>
</dbReference>
<evidence type="ECO:0000256" key="1">
    <source>
        <dbReference type="ARBA" id="ARBA00006484"/>
    </source>
</evidence>
<dbReference type="InterPro" id="IPR036291">
    <property type="entry name" value="NAD(P)-bd_dom_sf"/>
</dbReference>
<comment type="similarity">
    <text evidence="1">Belongs to the short-chain dehydrogenases/reductases (SDR) family.</text>
</comment>
<keyword evidence="2" id="KW-0560">Oxidoreductase</keyword>
<reference evidence="3 4" key="1">
    <citation type="submission" date="2021-03" db="EMBL/GenBank/DDBJ databases">
        <title>Paenibacillus artemisicola MWE-103 whole genome sequence.</title>
        <authorList>
            <person name="Ham Y.J."/>
        </authorList>
    </citation>
    <scope>NUCLEOTIDE SEQUENCE [LARGE SCALE GENOMIC DNA]</scope>
    <source>
        <strain evidence="3 4">MWE-103</strain>
    </source>
</reference>
<evidence type="ECO:0000256" key="2">
    <source>
        <dbReference type="ARBA" id="ARBA00023002"/>
    </source>
</evidence>
<comment type="caution">
    <text evidence="3">The sequence shown here is derived from an EMBL/GenBank/DDBJ whole genome shotgun (WGS) entry which is preliminary data.</text>
</comment>
<dbReference type="InterPro" id="IPR002347">
    <property type="entry name" value="SDR_fam"/>
</dbReference>
<dbReference type="NCBIfam" id="NF004845">
    <property type="entry name" value="PRK06196.1"/>
    <property type="match status" value="1"/>
</dbReference>
<dbReference type="RefSeq" id="WP_208851105.1">
    <property type="nucleotide sequence ID" value="NZ_JAGGDJ010000062.1"/>
</dbReference>
<accession>A0ABS3WK94</accession>
<dbReference type="EMBL" id="JAGGDJ010000062">
    <property type="protein sequence ID" value="MBO7748555.1"/>
    <property type="molecule type" value="Genomic_DNA"/>
</dbReference>
<evidence type="ECO:0000313" key="3">
    <source>
        <dbReference type="EMBL" id="MBO7748555.1"/>
    </source>
</evidence>
<dbReference type="PRINTS" id="PR00081">
    <property type="entry name" value="GDHRDH"/>
</dbReference>
<dbReference type="PANTHER" id="PTHR24320:SF148">
    <property type="entry name" value="NAD(P)-BINDING ROSSMANN-FOLD SUPERFAMILY PROTEIN"/>
    <property type="match status" value="1"/>
</dbReference>
<dbReference type="PANTHER" id="PTHR24320">
    <property type="entry name" value="RETINOL DEHYDROGENASE"/>
    <property type="match status" value="1"/>
</dbReference>
<dbReference type="Proteomes" id="UP000670947">
    <property type="component" value="Unassembled WGS sequence"/>
</dbReference>
<organism evidence="3 4">
    <name type="scientific">Paenibacillus artemisiicola</name>
    <dbReference type="NCBI Taxonomy" id="1172618"/>
    <lineage>
        <taxon>Bacteria</taxon>
        <taxon>Bacillati</taxon>
        <taxon>Bacillota</taxon>
        <taxon>Bacilli</taxon>
        <taxon>Bacillales</taxon>
        <taxon>Paenibacillaceae</taxon>
        <taxon>Paenibacillus</taxon>
    </lineage>
</organism>
<keyword evidence="4" id="KW-1185">Reference proteome</keyword>
<protein>
    <submittedName>
        <fullName evidence="3">SDR family NAD(P)-dependent oxidoreductase</fullName>
    </submittedName>
</protein>
<dbReference type="Gene3D" id="3.40.50.720">
    <property type="entry name" value="NAD(P)-binding Rossmann-like Domain"/>
    <property type="match status" value="1"/>
</dbReference>
<sequence>MQPTDNYVPTPQAPIPSGFGPQTTAAEALGGRDLTGKTAIVTGGYSGLGLETARVLAEAGATVVVPARTPEKAAAAVAGLPRVELETLDLADPASIDAFAARFLASGRPLDILVNSAGIMATPLTRDARGYESQFAVNHLGHFQLAARLWPALKQSGDARVVSVSSRALRFAGVDLEDPNYEHREYDKWMAYGQSKSANALFAVELDRIGFAHGVRAFSVHPGTIVTDLSRHLSDDEMRGMGALDEHGNRVASDPRFKTVAQGAATSVWCAANPQLEGRGGVYCEDADIAVVAEPGSDAFSAGVAQWAIDPEAARKLWTLSEKLTGVTFR</sequence>
<evidence type="ECO:0000313" key="4">
    <source>
        <dbReference type="Proteomes" id="UP000670947"/>
    </source>
</evidence>
<gene>
    <name evidence="3" type="ORF">I8J29_30705</name>
</gene>
<dbReference type="SUPFAM" id="SSF51735">
    <property type="entry name" value="NAD(P)-binding Rossmann-fold domains"/>
    <property type="match status" value="1"/>
</dbReference>